<dbReference type="PANTHER" id="PTHR19446">
    <property type="entry name" value="REVERSE TRANSCRIPTASES"/>
    <property type="match status" value="1"/>
</dbReference>
<feature type="compositionally biased region" description="Polar residues" evidence="1">
    <location>
        <begin position="16"/>
        <end position="26"/>
    </location>
</feature>
<evidence type="ECO:0000313" key="3">
    <source>
        <dbReference type="EMBL" id="TIB27549.1"/>
    </source>
</evidence>
<sequence>MVAHQSRVKCIGWRPSTGSRGASVTRTRSKQLEVDSVIGDAVTGITSHQPPPPPRQSQCTLPVSPTRLNDKGPPPTPQTAPGDLTQEFFNICGACTVIKPLHPAWGAVFRKVVDRLSVAFVNDPSDVNLFHIMCLPKKGLAPCLHQARTGRDKASNILDRYPYTGLNAVPTSKSTNFKSSLHAAEGYVEQGRLGAASNVLGSKAGVLDVTKDVVDTLRTKHPDGEPQPFGNLSGYLPGTMPPEDACLEAMKKMNAGTAPGPSGWTYSLTKEAFKVESFRHFMNLLTRLVVQGVAPGRQMLCASRLIPLGKPDGGVRPIAVGEIFYRLLMKAIMRTYFKPSCLLPFQLGVGSSGGVEPVILAAQRQVDQPNPKFNFVTSLDFSNAFNTVNRPSIARATHKHLNPIFKAVKWAYNQPSSLLMHDGQSPVCIPSSQGVRQGDPMGPLLFSLSIRYTLQLLQKQLAGRATLLAYLDDIVIFSAVDVMDEVDDFFRGTKCGLVLNRNKCEVKKWEDVRSHGTMMLGSMVGPRSARIDFLRAKTHQTLEKLDSLEGIRSQYQLLLLHRCIQTELRHLQRTLRTDDMMEEWETIDQA</sequence>
<dbReference type="SUPFAM" id="SSF56672">
    <property type="entry name" value="DNA/RNA polymerases"/>
    <property type="match status" value="1"/>
</dbReference>
<dbReference type="EMBL" id="SPOI01000497">
    <property type="protein sequence ID" value="TIB27549.1"/>
    <property type="molecule type" value="Genomic_DNA"/>
</dbReference>
<gene>
    <name evidence="3" type="ORF">E3P86_04118</name>
</gene>
<feature type="region of interest" description="Disordered" evidence="1">
    <location>
        <begin position="1"/>
        <end position="30"/>
    </location>
</feature>
<proteinExistence type="predicted"/>
<feature type="compositionally biased region" description="Polar residues" evidence="1">
    <location>
        <begin position="56"/>
        <end position="67"/>
    </location>
</feature>
<protein>
    <recommendedName>
        <fullName evidence="2">Reverse transcriptase domain-containing protein</fullName>
    </recommendedName>
</protein>
<evidence type="ECO:0000256" key="1">
    <source>
        <dbReference type="SAM" id="MobiDB-lite"/>
    </source>
</evidence>
<evidence type="ECO:0000313" key="4">
    <source>
        <dbReference type="Proteomes" id="UP000310689"/>
    </source>
</evidence>
<feature type="non-terminal residue" evidence="3">
    <location>
        <position position="590"/>
    </location>
</feature>
<dbReference type="InterPro" id="IPR000477">
    <property type="entry name" value="RT_dom"/>
</dbReference>
<comment type="caution">
    <text evidence="3">The sequence shown here is derived from an EMBL/GenBank/DDBJ whole genome shotgun (WGS) entry which is preliminary data.</text>
</comment>
<evidence type="ECO:0000259" key="2">
    <source>
        <dbReference type="PROSITE" id="PS50878"/>
    </source>
</evidence>
<feature type="domain" description="Reverse transcriptase" evidence="2">
    <location>
        <begin position="289"/>
        <end position="524"/>
    </location>
</feature>
<dbReference type="PROSITE" id="PS50878">
    <property type="entry name" value="RT_POL"/>
    <property type="match status" value="1"/>
</dbReference>
<name>A0A4T0IDJ6_WALIC</name>
<dbReference type="InterPro" id="IPR043502">
    <property type="entry name" value="DNA/RNA_pol_sf"/>
</dbReference>
<dbReference type="AlphaFoldDB" id="A0A4T0IDJ6"/>
<reference evidence="3 4" key="1">
    <citation type="submission" date="2019-03" db="EMBL/GenBank/DDBJ databases">
        <title>Sequencing 23 genomes of Wallemia ichthyophaga.</title>
        <authorList>
            <person name="Gostincar C."/>
        </authorList>
    </citation>
    <scope>NUCLEOTIDE SEQUENCE [LARGE SCALE GENOMIC DNA]</scope>
    <source>
        <strain evidence="3 4">EXF-6200</strain>
    </source>
</reference>
<organism evidence="3 4">
    <name type="scientific">Wallemia ichthyophaga</name>
    <dbReference type="NCBI Taxonomy" id="245174"/>
    <lineage>
        <taxon>Eukaryota</taxon>
        <taxon>Fungi</taxon>
        <taxon>Dikarya</taxon>
        <taxon>Basidiomycota</taxon>
        <taxon>Wallemiomycotina</taxon>
        <taxon>Wallemiomycetes</taxon>
        <taxon>Wallemiales</taxon>
        <taxon>Wallemiaceae</taxon>
        <taxon>Wallemia</taxon>
    </lineage>
</organism>
<dbReference type="Pfam" id="PF00078">
    <property type="entry name" value="RVT_1"/>
    <property type="match status" value="1"/>
</dbReference>
<accession>A0A4T0IDJ6</accession>
<feature type="region of interest" description="Disordered" evidence="1">
    <location>
        <begin position="43"/>
        <end position="82"/>
    </location>
</feature>
<dbReference type="Proteomes" id="UP000310689">
    <property type="component" value="Unassembled WGS sequence"/>
</dbReference>